<dbReference type="PANTHER" id="PTHR45632">
    <property type="entry name" value="LD33804P"/>
    <property type="match status" value="1"/>
</dbReference>
<feature type="region of interest" description="Disordered" evidence="3">
    <location>
        <begin position="45"/>
        <end position="210"/>
    </location>
</feature>
<feature type="compositionally biased region" description="Polar residues" evidence="3">
    <location>
        <begin position="56"/>
        <end position="198"/>
    </location>
</feature>
<feature type="compositionally biased region" description="Low complexity" evidence="3">
    <location>
        <begin position="199"/>
        <end position="210"/>
    </location>
</feature>
<name>A0AAD8EVY5_BIOPF</name>
<organism evidence="5 6">
    <name type="scientific">Biomphalaria pfeifferi</name>
    <name type="common">Bloodfluke planorb</name>
    <name type="synonym">Freshwater snail</name>
    <dbReference type="NCBI Taxonomy" id="112525"/>
    <lineage>
        <taxon>Eukaryota</taxon>
        <taxon>Metazoa</taxon>
        <taxon>Spiralia</taxon>
        <taxon>Lophotrochozoa</taxon>
        <taxon>Mollusca</taxon>
        <taxon>Gastropoda</taxon>
        <taxon>Heterobranchia</taxon>
        <taxon>Euthyneura</taxon>
        <taxon>Panpulmonata</taxon>
        <taxon>Hygrophila</taxon>
        <taxon>Lymnaeoidea</taxon>
        <taxon>Planorbidae</taxon>
        <taxon>Biomphalaria</taxon>
    </lineage>
</organism>
<dbReference type="Pfam" id="PF07707">
    <property type="entry name" value="BACK"/>
    <property type="match status" value="1"/>
</dbReference>
<dbReference type="Pfam" id="PF00651">
    <property type="entry name" value="BTB"/>
    <property type="match status" value="1"/>
</dbReference>
<evidence type="ECO:0000313" key="5">
    <source>
        <dbReference type="EMBL" id="KAK0041930.1"/>
    </source>
</evidence>
<protein>
    <submittedName>
        <fullName evidence="5">Kelch repeat and BTB domain-containing protein 3</fullName>
    </submittedName>
</protein>
<dbReference type="SMART" id="SM00225">
    <property type="entry name" value="BTB"/>
    <property type="match status" value="1"/>
</dbReference>
<evidence type="ECO:0000256" key="1">
    <source>
        <dbReference type="ARBA" id="ARBA00022441"/>
    </source>
</evidence>
<accession>A0AAD8EVY5</accession>
<comment type="caution">
    <text evidence="5">The sequence shown here is derived from an EMBL/GenBank/DDBJ whole genome shotgun (WGS) entry which is preliminary data.</text>
</comment>
<dbReference type="SMART" id="SM00875">
    <property type="entry name" value="BACK"/>
    <property type="match status" value="1"/>
</dbReference>
<keyword evidence="1" id="KW-0880">Kelch repeat</keyword>
<dbReference type="SUPFAM" id="SSF54695">
    <property type="entry name" value="POZ domain"/>
    <property type="match status" value="1"/>
</dbReference>
<dbReference type="PROSITE" id="PS50097">
    <property type="entry name" value="BTB"/>
    <property type="match status" value="1"/>
</dbReference>
<proteinExistence type="predicted"/>
<dbReference type="CDD" id="cd18186">
    <property type="entry name" value="BTB_POZ_ZBTB_KLHL-like"/>
    <property type="match status" value="1"/>
</dbReference>
<feature type="domain" description="BTB" evidence="4">
    <location>
        <begin position="252"/>
        <end position="313"/>
    </location>
</feature>
<reference evidence="5" key="2">
    <citation type="submission" date="2023-04" db="EMBL/GenBank/DDBJ databases">
        <authorList>
            <person name="Bu L."/>
            <person name="Lu L."/>
            <person name="Laidemitt M.R."/>
            <person name="Zhang S.M."/>
            <person name="Mutuku M."/>
            <person name="Mkoji G."/>
            <person name="Steinauer M."/>
            <person name="Loker E.S."/>
        </authorList>
    </citation>
    <scope>NUCLEOTIDE SEQUENCE</scope>
    <source>
        <strain evidence="5">KasaAsao</strain>
        <tissue evidence="5">Whole Snail</tissue>
    </source>
</reference>
<dbReference type="InterPro" id="IPR011705">
    <property type="entry name" value="BACK"/>
</dbReference>
<evidence type="ECO:0000259" key="4">
    <source>
        <dbReference type="PROSITE" id="PS50097"/>
    </source>
</evidence>
<reference evidence="5" key="1">
    <citation type="journal article" date="2023" name="PLoS Negl. Trop. Dis.">
        <title>A genome sequence for Biomphalaria pfeifferi, the major vector snail for the human-infecting parasite Schistosoma mansoni.</title>
        <authorList>
            <person name="Bu L."/>
            <person name="Lu L."/>
            <person name="Laidemitt M.R."/>
            <person name="Zhang S.M."/>
            <person name="Mutuku M."/>
            <person name="Mkoji G."/>
            <person name="Steinauer M."/>
            <person name="Loker E.S."/>
        </authorList>
    </citation>
    <scope>NUCLEOTIDE SEQUENCE</scope>
    <source>
        <strain evidence="5">KasaAsao</strain>
    </source>
</reference>
<evidence type="ECO:0000313" key="6">
    <source>
        <dbReference type="Proteomes" id="UP001233172"/>
    </source>
</evidence>
<dbReference type="Gene3D" id="3.30.710.10">
    <property type="entry name" value="Potassium Channel Kv1.1, Chain A"/>
    <property type="match status" value="1"/>
</dbReference>
<dbReference type="EMBL" id="JASAOG010000256">
    <property type="protein sequence ID" value="KAK0041930.1"/>
    <property type="molecule type" value="Genomic_DNA"/>
</dbReference>
<sequence length="863" mass="96870">MRMRMPRGRLTPAVGADRSWDFSLECLQFWSRVMSDSPSTGICGELLSKTSDSEASDINTNDSEASDINTNDSETSGINTNDSETSRININDSETNGINTNDSETSGINTNDSETSGINTNDSETSGINTNDSETSGVNNNYSETSGVNTNDSETSGINTNDSETSGINTNDSETSGINTNDSETSGINTNDSETSGINTNDSETSDTNTSDDWVKIKICPYMYSCEDIPHKNISLAIIQCIGKFRNSSIYEDFQVNIEGETIRCHLFILASCSEFFSSLIRSNMKETQEMKVDLQNIPMKTFQLILKTLYTGCELLTIDNVLEVWAAVHQLQIHFLVQHCEDFILENSSLETLETYKKHAEFLQSERVSEGIFKYMLENFMTLRSTEAFLRLEFEDLIKLIESDSLVVTSEDLVLQSVYEWINFGEQSFVTVKNDADSTLKTSSKDTSLTETHSSKYDEAGKDIEAIVVSSEIVSEHKEATDESQSNDVSNNSLTRTKSISSLSQEDGAPSAPSQCQGNPRSVYLLPLLKASRYFLLTRHCVLNLYRNKLTQSSAHVKEFFFETYFESSCPWNGFWSPAALHRDCSSFEHLGVVCIAKNTLAAFSFQKDKWLCCSSNKSLNNCKLLVHNSVLYACLNYNTDSELFTFQNSKWLSVLAIETVTKLIVSHDIFIYIIKIQHSSISSTVQDSTVIQFNPLLPSSHSEIKQALGNPDYAISFYSKILLFEKVARNETTVTLVSAWDTDTNVISNVIELDFSAEGMVSFRDEKYTYILDERGRLYAMNQPETIQFTFLNRLWSLKSELKGAVLFKGILFLCGMFPDDNDYQKNVFPSLKLLTAEFQDFISNFVPCTFVKSHLFEIID</sequence>
<keyword evidence="2" id="KW-0677">Repeat</keyword>
<gene>
    <name evidence="5" type="ORF">Bpfe_028650</name>
</gene>
<dbReference type="Gene3D" id="1.25.40.420">
    <property type="match status" value="1"/>
</dbReference>
<dbReference type="AlphaFoldDB" id="A0AAD8EVY5"/>
<dbReference type="InterPro" id="IPR011333">
    <property type="entry name" value="SKP1/BTB/POZ_sf"/>
</dbReference>
<keyword evidence="6" id="KW-1185">Reference proteome</keyword>
<dbReference type="InterPro" id="IPR000210">
    <property type="entry name" value="BTB/POZ_dom"/>
</dbReference>
<evidence type="ECO:0000256" key="3">
    <source>
        <dbReference type="SAM" id="MobiDB-lite"/>
    </source>
</evidence>
<dbReference type="PANTHER" id="PTHR45632:SF3">
    <property type="entry name" value="KELCH-LIKE PROTEIN 32"/>
    <property type="match status" value="1"/>
</dbReference>
<dbReference type="Proteomes" id="UP001233172">
    <property type="component" value="Unassembled WGS sequence"/>
</dbReference>
<evidence type="ECO:0000256" key="2">
    <source>
        <dbReference type="ARBA" id="ARBA00022737"/>
    </source>
</evidence>